<dbReference type="Pfam" id="PF12796">
    <property type="entry name" value="Ank_2"/>
    <property type="match status" value="2"/>
</dbReference>
<dbReference type="Gene3D" id="1.25.40.20">
    <property type="entry name" value="Ankyrin repeat-containing domain"/>
    <property type="match status" value="5"/>
</dbReference>
<name>A0ABR1IHF8_9HYPO</name>
<feature type="region of interest" description="Disordered" evidence="4">
    <location>
        <begin position="658"/>
        <end position="682"/>
    </location>
</feature>
<feature type="compositionally biased region" description="Acidic residues" evidence="4">
    <location>
        <begin position="662"/>
        <end position="678"/>
    </location>
</feature>
<feature type="repeat" description="ANK" evidence="3">
    <location>
        <begin position="827"/>
        <end position="859"/>
    </location>
</feature>
<evidence type="ECO:0000259" key="5">
    <source>
        <dbReference type="Pfam" id="PF14420"/>
    </source>
</evidence>
<keyword evidence="1" id="KW-0677">Repeat</keyword>
<accession>A0ABR1IHF8</accession>
<reference evidence="6 7" key="1">
    <citation type="journal article" date="2025" name="Microbiol. Resour. Announc.">
        <title>Draft genome sequences for Neonectria magnoliae and Neonectria punicea, canker pathogens of Liriodendron tulipifera and Acer saccharum in West Virginia.</title>
        <authorList>
            <person name="Petronek H.M."/>
            <person name="Kasson M.T."/>
            <person name="Metheny A.M."/>
            <person name="Stauder C.M."/>
            <person name="Lovett B."/>
            <person name="Lynch S.C."/>
            <person name="Garnas J.R."/>
            <person name="Kasson L.R."/>
            <person name="Stajich J.E."/>
        </authorList>
    </citation>
    <scope>NUCLEOTIDE SEQUENCE [LARGE SCALE GENOMIC DNA]</scope>
    <source>
        <strain evidence="6 7">NRRL 64651</strain>
    </source>
</reference>
<evidence type="ECO:0000256" key="3">
    <source>
        <dbReference type="PROSITE-ProRule" id="PRU00023"/>
    </source>
</evidence>
<keyword evidence="2 3" id="KW-0040">ANK repeat</keyword>
<comment type="caution">
    <text evidence="6">The sequence shown here is derived from an EMBL/GenBank/DDBJ whole genome shotgun (WGS) entry which is preliminary data.</text>
</comment>
<evidence type="ECO:0000313" key="7">
    <source>
        <dbReference type="Proteomes" id="UP001498421"/>
    </source>
</evidence>
<dbReference type="PANTHER" id="PTHR24198">
    <property type="entry name" value="ANKYRIN REPEAT AND PROTEIN KINASE DOMAIN-CONTAINING PROTEIN"/>
    <property type="match status" value="1"/>
</dbReference>
<feature type="repeat" description="ANK" evidence="3">
    <location>
        <begin position="789"/>
        <end position="821"/>
    </location>
</feature>
<feature type="repeat" description="ANK" evidence="3">
    <location>
        <begin position="1058"/>
        <end position="1090"/>
    </location>
</feature>
<dbReference type="InterPro" id="IPR025676">
    <property type="entry name" value="Clr5_dom"/>
</dbReference>
<feature type="repeat" description="ANK" evidence="3">
    <location>
        <begin position="1093"/>
        <end position="1125"/>
    </location>
</feature>
<dbReference type="InterPro" id="IPR036770">
    <property type="entry name" value="Ankyrin_rpt-contain_sf"/>
</dbReference>
<dbReference type="InterPro" id="IPR002110">
    <property type="entry name" value="Ankyrin_rpt"/>
</dbReference>
<feature type="repeat" description="ANK" evidence="3">
    <location>
        <begin position="521"/>
        <end position="548"/>
    </location>
</feature>
<dbReference type="Proteomes" id="UP001498421">
    <property type="component" value="Unassembled WGS sequence"/>
</dbReference>
<dbReference type="PANTHER" id="PTHR24198:SF165">
    <property type="entry name" value="ANKYRIN REPEAT-CONTAINING PROTEIN-RELATED"/>
    <property type="match status" value="1"/>
</dbReference>
<dbReference type="PROSITE" id="PS50297">
    <property type="entry name" value="ANK_REP_REGION"/>
    <property type="match status" value="7"/>
</dbReference>
<proteinExistence type="predicted"/>
<feature type="repeat" description="ANK" evidence="3">
    <location>
        <begin position="481"/>
        <end position="509"/>
    </location>
</feature>
<evidence type="ECO:0000313" key="6">
    <source>
        <dbReference type="EMBL" id="KAK7432227.1"/>
    </source>
</evidence>
<protein>
    <recommendedName>
        <fullName evidence="5">Clr5 domain-containing protein</fullName>
    </recommendedName>
</protein>
<dbReference type="EMBL" id="JAZAVK010000006">
    <property type="protein sequence ID" value="KAK7432227.1"/>
    <property type="molecule type" value="Genomic_DNA"/>
</dbReference>
<evidence type="ECO:0000256" key="1">
    <source>
        <dbReference type="ARBA" id="ARBA00022737"/>
    </source>
</evidence>
<evidence type="ECO:0000256" key="4">
    <source>
        <dbReference type="SAM" id="MobiDB-lite"/>
    </source>
</evidence>
<dbReference type="Pfam" id="PF13637">
    <property type="entry name" value="Ank_4"/>
    <property type="match status" value="2"/>
</dbReference>
<feature type="repeat" description="ANK" evidence="3">
    <location>
        <begin position="1022"/>
        <end position="1055"/>
    </location>
</feature>
<organism evidence="6 7">
    <name type="scientific">Neonectria magnoliae</name>
    <dbReference type="NCBI Taxonomy" id="2732573"/>
    <lineage>
        <taxon>Eukaryota</taxon>
        <taxon>Fungi</taxon>
        <taxon>Dikarya</taxon>
        <taxon>Ascomycota</taxon>
        <taxon>Pezizomycotina</taxon>
        <taxon>Sordariomycetes</taxon>
        <taxon>Hypocreomycetidae</taxon>
        <taxon>Hypocreales</taxon>
        <taxon>Nectriaceae</taxon>
        <taxon>Neonectria</taxon>
    </lineage>
</organism>
<keyword evidence="7" id="KW-1185">Reference proteome</keyword>
<dbReference type="SUPFAM" id="SSF48403">
    <property type="entry name" value="Ankyrin repeat"/>
    <property type="match status" value="2"/>
</dbReference>
<evidence type="ECO:0000256" key="2">
    <source>
        <dbReference type="ARBA" id="ARBA00023043"/>
    </source>
</evidence>
<sequence length="1188" mass="129398">MPVNWSPYEAEVLKLYVEERKTAKETLECLNQQHGTKISSIQQFKRKFDGLKKLRAHEWQEVDREILKRRDQGKTSDVYICGQRQEPSRIKRALEHSRTKEDLSGPDWAEEICKRRRVEIRTPEPLHFPRPEIENFSAIPAILENPAGPGGLESEPPIAIENEGFVTDLGINLDDIELDFSTPKLDHQFLPNLSSSSNPLGPAEINSPSNSLPPFPAAQDMIRQLPLNEQVPLHTRSPISTSAMRITSHFSPKAPGSNPLFSRVFIPDTLNIRTGFPAVDWNKLHARVPQGKAGWLESQLLSMDSNVMLRKPTVGLLEDILHNTTGKMEIRVDGYNRDSLHQMFTVVTHLVSNKLLDWRPLLNFTRWAIENDSIAELFSFLQKDLCNKSNLVREVLNAISIEAERFGFERAQVSYSYEHPFYVEYQLETSKLIHEADNRILSGTLGDKLLLLVAKSQNLKAVKFLVDSGVPIDHLQFSSQNCLSPLCGAVHGGSTDILEYLLGKGADVNECFPRTKKSQLNKQTVLTKAVEKGNLDMVRILLRAGAKVLDDLMIGGISICEYARRTSVSIHHLLQESLELGLASGDAVNLSLLVEAAEMGNSSLSQFLLKYGIVRQEILEAGLCRAIGMRNVGAVRTLLRRGIDPNAVQYRQKLHLEKCSEDTDDDSDDDSDDDDLETEVEHDHPLFQALGDKYVVPDNTADMVYLLIKAGATVYETTLAGMYDKLQGQEAEGQEEPEGLDVLIAMVQARFNVSVVGPCALEEAATQGSIAKTGALLDAGVDINAYGGHGRSALQAASDRGHLALVQYLLEQGADVNLPASGYDEYRTMTALQAAARGGSSEVVDCLLEAGADVRAPPAKKGLTVLEAAAGALVGTYQGHESSREERTATFKKLLTRSAPVTRTDGTGCSVLHSLVRAAEMQCLNAALEAGANTEDNSSSGPLGIEMTPFQVAATLHNIGAMQLLLDHDANINAPASNSSQGCTALQAAIDKTPLPSINTEATVQFLLRNNADVNGPAGNSWGRTALQAATSAQPNAKIVALLLQHGADVNADPAGEGGITALQGAAISGDIQIAKILLAHGANVNAPGAGNWGRTAIEGAAEHGRLDMVRLLLDSGATPDANDGFTKAIKLAEGKLRFDIADFLRERQREHEPSFIGLIDQPAWNSELLPLDLDVMLSAEHHDTLQL</sequence>
<gene>
    <name evidence="6" type="ORF">QQZ08_001172</name>
</gene>
<dbReference type="SMART" id="SM00248">
    <property type="entry name" value="ANK"/>
    <property type="match status" value="15"/>
</dbReference>
<dbReference type="PROSITE" id="PS50088">
    <property type="entry name" value="ANK_REPEAT"/>
    <property type="match status" value="7"/>
</dbReference>
<feature type="domain" description="Clr5" evidence="5">
    <location>
        <begin position="2"/>
        <end position="48"/>
    </location>
</feature>
<dbReference type="Pfam" id="PF14420">
    <property type="entry name" value="Clr5"/>
    <property type="match status" value="1"/>
</dbReference>